<organism evidence="1 2">
    <name type="scientific">Sinanodonta woodiana</name>
    <name type="common">Chinese pond mussel</name>
    <name type="synonym">Anodonta woodiana</name>
    <dbReference type="NCBI Taxonomy" id="1069815"/>
    <lineage>
        <taxon>Eukaryota</taxon>
        <taxon>Metazoa</taxon>
        <taxon>Spiralia</taxon>
        <taxon>Lophotrochozoa</taxon>
        <taxon>Mollusca</taxon>
        <taxon>Bivalvia</taxon>
        <taxon>Autobranchia</taxon>
        <taxon>Heteroconchia</taxon>
        <taxon>Palaeoheterodonta</taxon>
        <taxon>Unionida</taxon>
        <taxon>Unionoidea</taxon>
        <taxon>Unionidae</taxon>
        <taxon>Unioninae</taxon>
        <taxon>Sinanodonta</taxon>
    </lineage>
</organism>
<accession>A0ABD3X853</accession>
<dbReference type="EMBL" id="JBJQND010000003">
    <property type="protein sequence ID" value="KAL3881895.1"/>
    <property type="molecule type" value="Genomic_DNA"/>
</dbReference>
<protein>
    <submittedName>
        <fullName evidence="1">Uncharacterized protein</fullName>
    </submittedName>
</protein>
<dbReference type="AlphaFoldDB" id="A0ABD3X853"/>
<reference evidence="1 2" key="1">
    <citation type="submission" date="2024-11" db="EMBL/GenBank/DDBJ databases">
        <title>Chromosome-level genome assembly of the freshwater bivalve Anodonta woodiana.</title>
        <authorList>
            <person name="Chen X."/>
        </authorList>
    </citation>
    <scope>NUCLEOTIDE SEQUENCE [LARGE SCALE GENOMIC DNA]</scope>
    <source>
        <strain evidence="1">MN2024</strain>
        <tissue evidence="1">Gills</tissue>
    </source>
</reference>
<feature type="non-terminal residue" evidence="1">
    <location>
        <position position="1"/>
    </location>
</feature>
<feature type="non-terminal residue" evidence="1">
    <location>
        <position position="51"/>
    </location>
</feature>
<evidence type="ECO:0000313" key="1">
    <source>
        <dbReference type="EMBL" id="KAL3881895.1"/>
    </source>
</evidence>
<keyword evidence="2" id="KW-1185">Reference proteome</keyword>
<evidence type="ECO:0000313" key="2">
    <source>
        <dbReference type="Proteomes" id="UP001634394"/>
    </source>
</evidence>
<gene>
    <name evidence="1" type="ORF">ACJMK2_028282</name>
</gene>
<sequence length="51" mass="6089">PDVVNIVKIEPFDFNIEVNFTRPERPYGKIVAYNIHVRNLDNGSYCHVWWL</sequence>
<dbReference type="Proteomes" id="UP001634394">
    <property type="component" value="Unassembled WGS sequence"/>
</dbReference>
<name>A0ABD3X853_SINWO</name>
<proteinExistence type="predicted"/>
<comment type="caution">
    <text evidence="1">The sequence shown here is derived from an EMBL/GenBank/DDBJ whole genome shotgun (WGS) entry which is preliminary data.</text>
</comment>